<feature type="transmembrane region" description="Helical" evidence="1">
    <location>
        <begin position="280"/>
        <end position="298"/>
    </location>
</feature>
<evidence type="ECO:0000256" key="1">
    <source>
        <dbReference type="SAM" id="Phobius"/>
    </source>
</evidence>
<evidence type="ECO:0000259" key="2">
    <source>
        <dbReference type="Pfam" id="PF07695"/>
    </source>
</evidence>
<dbReference type="Proteomes" id="UP000247551">
    <property type="component" value="Unassembled WGS sequence"/>
</dbReference>
<dbReference type="Pfam" id="PF07696">
    <property type="entry name" value="7TMR-DISMED2"/>
    <property type="match status" value="1"/>
</dbReference>
<feature type="transmembrane region" description="Helical" evidence="1">
    <location>
        <begin position="304"/>
        <end position="327"/>
    </location>
</feature>
<evidence type="ECO:0000259" key="3">
    <source>
        <dbReference type="Pfam" id="PF07696"/>
    </source>
</evidence>
<dbReference type="Pfam" id="PF07695">
    <property type="entry name" value="7TMR-DISM_7TM"/>
    <property type="match status" value="1"/>
</dbReference>
<protein>
    <submittedName>
        <fullName evidence="4">Signal transduction histidine kinase</fullName>
    </submittedName>
</protein>
<feature type="domain" description="7TM-DISM receptor extracellular" evidence="2">
    <location>
        <begin position="183"/>
        <end position="380"/>
    </location>
</feature>
<feature type="transmembrane region" description="Helical" evidence="1">
    <location>
        <begin position="213"/>
        <end position="230"/>
    </location>
</feature>
<sequence>MFNRLILLFILCISNTVWGVNTIAIIDESHDVANISQTGSYFIDKNKVLSLDDISSDAYAKQFRPINSDYFQLGMVEGNIWIRTEVAIRTTDNTPVLLEVNSPRLQYLDIYLPTLPKGQVQVELGGARPYNNRQVKAPHYIFSIPANPPPVFTLYLKLSSHLPINADIELKTLSRISQDSQQEQMITGVLIGILFTLFVCNIFFYVKTSHPMYLIYSFLLVGIVVLHLSIHDQVAQFFPDQSNIQERMYNLSSLACLCAIVFFSRLYLNTKAHLPSIDKILITVGTINGIFAIIFSVTPNVINIKVLSLIVVGTLLLLTVHAIIAFLKNIPFSGYYLAARLTLLTGHFIWILSVYGIIPSVVLFEWGMTITIILEAMIHFSGMIVQATPLIQKNTLKGQYNQTEVMDFLADISNRLRRHINILGGGLSHLEKVTTSKDVKPFIASSQTANNNLKNIIERIDLLSDIKDNTPPAQPYPQPLNQLIDRAYNNIQRLDQDGTFIELNTHNTDHVEVLQNATILQQLIETLVQEFKHFTDQTLTLDITRHESNRDGITELEINCCPIPTRIQEPSSFDLGLHYILLLIRYLDGSMKTIDNERCISIKLPISIHIRPTTSDHLSQQQHFNIILFGQLDDDLQKALSILQSHSNRIEHVTTLENLLEHLEQPEKRKSGSIILVFDNGGHIPHITQQRLMPLMRVEDQCLLISNNVKMSLDYARKLGFDGLLACAELDNQLEQQLSKLIQKGDRLRNTSLSRVNPLRKTP</sequence>
<dbReference type="GO" id="GO:0016301">
    <property type="term" value="F:kinase activity"/>
    <property type="evidence" value="ECO:0007669"/>
    <property type="project" value="UniProtKB-KW"/>
</dbReference>
<accession>A0A318V8S0</accession>
<feature type="transmembrane region" description="Helical" evidence="1">
    <location>
        <begin position="250"/>
        <end position="268"/>
    </location>
</feature>
<name>A0A318V8S0_9GAMM</name>
<evidence type="ECO:0000313" key="4">
    <source>
        <dbReference type="EMBL" id="PYF84211.1"/>
    </source>
</evidence>
<dbReference type="InterPro" id="IPR011622">
    <property type="entry name" value="7TMR_DISM_rcpt_extracell_dom2"/>
</dbReference>
<keyword evidence="1" id="KW-1133">Transmembrane helix</keyword>
<organism evidence="4 5">
    <name type="scientific">Marinomonas alcarazii</name>
    <dbReference type="NCBI Taxonomy" id="491949"/>
    <lineage>
        <taxon>Bacteria</taxon>
        <taxon>Pseudomonadati</taxon>
        <taxon>Pseudomonadota</taxon>
        <taxon>Gammaproteobacteria</taxon>
        <taxon>Oceanospirillales</taxon>
        <taxon>Oceanospirillaceae</taxon>
        <taxon>Marinomonas</taxon>
    </lineage>
</organism>
<dbReference type="EMBL" id="QKLW01000001">
    <property type="protein sequence ID" value="PYF84211.1"/>
    <property type="molecule type" value="Genomic_DNA"/>
</dbReference>
<keyword evidence="5" id="KW-1185">Reference proteome</keyword>
<comment type="caution">
    <text evidence="4">The sequence shown here is derived from an EMBL/GenBank/DDBJ whole genome shotgun (WGS) entry which is preliminary data.</text>
</comment>
<keyword evidence="1" id="KW-0472">Membrane</keyword>
<feature type="domain" description="7TM-DISM receptor extracellular" evidence="3">
    <location>
        <begin position="40"/>
        <end position="170"/>
    </location>
</feature>
<proteinExistence type="predicted"/>
<dbReference type="Gene3D" id="2.60.40.2380">
    <property type="match status" value="1"/>
</dbReference>
<gene>
    <name evidence="4" type="ORF">DFP75_101236</name>
</gene>
<feature type="transmembrane region" description="Helical" evidence="1">
    <location>
        <begin position="185"/>
        <end position="206"/>
    </location>
</feature>
<keyword evidence="4" id="KW-0418">Kinase</keyword>
<keyword evidence="4" id="KW-0808">Transferase</keyword>
<dbReference type="AlphaFoldDB" id="A0A318V8S0"/>
<keyword evidence="1" id="KW-0812">Transmembrane</keyword>
<reference evidence="4 5" key="1">
    <citation type="submission" date="2018-06" db="EMBL/GenBank/DDBJ databases">
        <title>Genomic Encyclopedia of Type Strains, Phase III (KMG-III): the genomes of soil and plant-associated and newly described type strains.</title>
        <authorList>
            <person name="Whitman W."/>
        </authorList>
    </citation>
    <scope>NUCLEOTIDE SEQUENCE [LARGE SCALE GENOMIC DNA]</scope>
    <source>
        <strain evidence="4 5">CECT 7730</strain>
    </source>
</reference>
<evidence type="ECO:0000313" key="5">
    <source>
        <dbReference type="Proteomes" id="UP000247551"/>
    </source>
</evidence>
<dbReference type="InterPro" id="IPR011623">
    <property type="entry name" value="7TMR_DISM_rcpt_extracell_dom1"/>
</dbReference>